<gene>
    <name evidence="1" type="ORF">Zm00014a_038138</name>
</gene>
<accession>A0A3L6G2F0</accession>
<organism evidence="1">
    <name type="scientific">Zea mays</name>
    <name type="common">Maize</name>
    <dbReference type="NCBI Taxonomy" id="4577"/>
    <lineage>
        <taxon>Eukaryota</taxon>
        <taxon>Viridiplantae</taxon>
        <taxon>Streptophyta</taxon>
        <taxon>Embryophyta</taxon>
        <taxon>Tracheophyta</taxon>
        <taxon>Spermatophyta</taxon>
        <taxon>Magnoliopsida</taxon>
        <taxon>Liliopsida</taxon>
        <taxon>Poales</taxon>
        <taxon>Poaceae</taxon>
        <taxon>PACMAD clade</taxon>
        <taxon>Panicoideae</taxon>
        <taxon>Andropogonodae</taxon>
        <taxon>Andropogoneae</taxon>
        <taxon>Tripsacinae</taxon>
        <taxon>Zea</taxon>
    </lineage>
</organism>
<dbReference type="AlphaFoldDB" id="A0A3L6G2F0"/>
<evidence type="ECO:0000313" key="1">
    <source>
        <dbReference type="EMBL" id="PWZ41298.1"/>
    </source>
</evidence>
<reference evidence="1" key="1">
    <citation type="journal article" date="2018" name="Nat. Genet.">
        <title>Extensive intraspecific gene order and gene structural variations between Mo17 and other maize genomes.</title>
        <authorList>
            <person name="Sun S."/>
            <person name="Zhou Y."/>
            <person name="Chen J."/>
            <person name="Shi J."/>
            <person name="Zhao H."/>
            <person name="Zhao H."/>
            <person name="Song W."/>
            <person name="Zhang M."/>
            <person name="Cui Y."/>
            <person name="Dong X."/>
            <person name="Liu H."/>
            <person name="Ma X."/>
            <person name="Jiao Y."/>
            <person name="Wang B."/>
            <person name="Wei X."/>
            <person name="Stein J.C."/>
            <person name="Glaubitz J.C."/>
            <person name="Lu F."/>
            <person name="Yu G."/>
            <person name="Liang C."/>
            <person name="Fengler K."/>
            <person name="Li B."/>
            <person name="Rafalski A."/>
            <person name="Schnable P.S."/>
            <person name="Ware D.H."/>
            <person name="Buckler E.S."/>
            <person name="Lai J."/>
        </authorList>
    </citation>
    <scope>NUCLEOTIDE SEQUENCE [LARGE SCALE GENOMIC DNA]</scope>
    <source>
        <tissue evidence="1">Seedling</tissue>
    </source>
</reference>
<comment type="caution">
    <text evidence="1">The sequence shown here is derived from an EMBL/GenBank/DDBJ whole genome shotgun (WGS) entry which is preliminary data.</text>
</comment>
<proteinExistence type="predicted"/>
<protein>
    <submittedName>
        <fullName evidence="1">Uncharacterized protein</fullName>
    </submittedName>
</protein>
<sequence length="80" mass="9214">MILSFLLRVATHPKDLHVLREILNIFGHASRLFTNLDKCVATSIQCIGAHLDHIQSVLQCKIVEFMYRYLGIPLHLQTEE</sequence>
<dbReference type="Proteomes" id="UP000251960">
    <property type="component" value="Chromosome 2"/>
</dbReference>
<dbReference type="EMBL" id="NCVQ01000003">
    <property type="protein sequence ID" value="PWZ41298.1"/>
    <property type="molecule type" value="Genomic_DNA"/>
</dbReference>
<name>A0A3L6G2F0_MAIZE</name>